<evidence type="ECO:0000256" key="1">
    <source>
        <dbReference type="SAM" id="MobiDB-lite"/>
    </source>
</evidence>
<keyword evidence="2" id="KW-0472">Membrane</keyword>
<reference evidence="3 4" key="1">
    <citation type="submission" date="2020-08" db="EMBL/GenBank/DDBJ databases">
        <title>Genomic Encyclopedia of Type Strains, Phase IV (KMG-V): Genome sequencing to study the core and pangenomes of soil and plant-associated prokaryotes.</title>
        <authorList>
            <person name="Whitman W."/>
        </authorList>
    </citation>
    <scope>NUCLEOTIDE SEQUENCE [LARGE SCALE GENOMIC DNA]</scope>
    <source>
        <strain evidence="3 4">SEMIA 4084</strain>
    </source>
</reference>
<dbReference type="AlphaFoldDB" id="A0A7W8X6N7"/>
<gene>
    <name evidence="3" type="ORF">GGD55_000288</name>
</gene>
<organism evidence="3 4">
    <name type="scientific">Rhizobium giardinii</name>
    <dbReference type="NCBI Taxonomy" id="56731"/>
    <lineage>
        <taxon>Bacteria</taxon>
        <taxon>Pseudomonadati</taxon>
        <taxon>Pseudomonadota</taxon>
        <taxon>Alphaproteobacteria</taxon>
        <taxon>Hyphomicrobiales</taxon>
        <taxon>Rhizobiaceae</taxon>
        <taxon>Rhizobium/Agrobacterium group</taxon>
        <taxon>Rhizobium</taxon>
    </lineage>
</organism>
<comment type="caution">
    <text evidence="3">The sequence shown here is derived from an EMBL/GenBank/DDBJ whole genome shotgun (WGS) entry which is preliminary data.</text>
</comment>
<protein>
    <submittedName>
        <fullName evidence="3">Uncharacterized protein</fullName>
    </submittedName>
</protein>
<evidence type="ECO:0000256" key="2">
    <source>
        <dbReference type="SAM" id="Phobius"/>
    </source>
</evidence>
<accession>A0A7W8X6N7</accession>
<dbReference type="Proteomes" id="UP000585507">
    <property type="component" value="Unassembled WGS sequence"/>
</dbReference>
<evidence type="ECO:0000313" key="4">
    <source>
        <dbReference type="Proteomes" id="UP000585507"/>
    </source>
</evidence>
<keyword evidence="4" id="KW-1185">Reference proteome</keyword>
<dbReference type="RefSeq" id="WP_018323931.1">
    <property type="nucleotide sequence ID" value="NZ_JACHBK010000001.1"/>
</dbReference>
<proteinExistence type="predicted"/>
<feature type="transmembrane region" description="Helical" evidence="2">
    <location>
        <begin position="20"/>
        <end position="40"/>
    </location>
</feature>
<feature type="region of interest" description="Disordered" evidence="1">
    <location>
        <begin position="56"/>
        <end position="87"/>
    </location>
</feature>
<name>A0A7W8X6N7_9HYPH</name>
<sequence>MADREPTVINTGGGGNAGWAVAVILALVVIGALLIFTGIIDIGGSQTDVNVNVPAVETPSTEKPATDTPATGTPATGTPATGTTTQQ</sequence>
<keyword evidence="2" id="KW-1133">Transmembrane helix</keyword>
<evidence type="ECO:0000313" key="3">
    <source>
        <dbReference type="EMBL" id="MBB5533627.1"/>
    </source>
</evidence>
<dbReference type="EMBL" id="JACHBK010000001">
    <property type="protein sequence ID" value="MBB5533627.1"/>
    <property type="molecule type" value="Genomic_DNA"/>
</dbReference>
<keyword evidence="2" id="KW-0812">Transmembrane</keyword>
<feature type="compositionally biased region" description="Low complexity" evidence="1">
    <location>
        <begin position="66"/>
        <end position="87"/>
    </location>
</feature>